<keyword evidence="8" id="KW-0288">FMN</keyword>
<dbReference type="GO" id="GO:0030091">
    <property type="term" value="P:protein repair"/>
    <property type="evidence" value="ECO:0007669"/>
    <property type="project" value="UniProtKB-UniRule"/>
</dbReference>
<evidence type="ECO:0000256" key="3">
    <source>
        <dbReference type="ARBA" id="ARBA00022617"/>
    </source>
</evidence>
<comment type="cofactor">
    <cofactor evidence="8">
        <name>FMN</name>
        <dbReference type="ChEBI" id="CHEBI:58210"/>
    </cofactor>
    <text evidence="8">Binds 1 FMN per subunit.</text>
</comment>
<organism evidence="10 11">
    <name type="scientific">Hydrocarboniphaga daqingensis</name>
    <dbReference type="NCBI Taxonomy" id="490188"/>
    <lineage>
        <taxon>Bacteria</taxon>
        <taxon>Pseudomonadati</taxon>
        <taxon>Pseudomonadota</taxon>
        <taxon>Gammaproteobacteria</taxon>
        <taxon>Nevskiales</taxon>
        <taxon>Nevskiaceae</taxon>
        <taxon>Hydrocarboniphaga</taxon>
    </lineage>
</organism>
<comment type="subcellular location">
    <subcellularLocation>
        <location evidence="8">Cell membrane</location>
        <topology evidence="8">Multi-pass membrane protein</topology>
    </subcellularLocation>
    <subcellularLocation>
        <location evidence="1">Membrane</location>
        <topology evidence="1">Multi-pass membrane protein</topology>
    </subcellularLocation>
</comment>
<dbReference type="GO" id="GO:0005886">
    <property type="term" value="C:plasma membrane"/>
    <property type="evidence" value="ECO:0007669"/>
    <property type="project" value="UniProtKB-SubCell"/>
</dbReference>
<gene>
    <name evidence="8" type="primary">msrQ</name>
    <name evidence="10" type="ORF">SAMN04488068_0797</name>
</gene>
<dbReference type="OrthoDB" id="9788328at2"/>
<comment type="function">
    <text evidence="8">Part of the MsrPQ system that repairs oxidized periplasmic proteins containing methionine sulfoxide residues (Met-O), using respiratory chain electrons. Thus protects these proteins from oxidative-stress damage caused by reactive species of oxygen and chlorine generated by the host defense mechanisms. MsrPQ is essential for the maintenance of envelope integrity under bleach stress, rescuing a wide series of structurally unrelated periplasmic proteins from methionine oxidation. MsrQ provides electrons for reduction to the reductase catalytic subunit MsrP, using the quinone pool of the respiratory chain.</text>
</comment>
<keyword evidence="3 8" id="KW-0349">Heme</keyword>
<dbReference type="HAMAP" id="MF_01207">
    <property type="entry name" value="MsrQ"/>
    <property type="match status" value="1"/>
</dbReference>
<feature type="transmembrane region" description="Helical" evidence="8">
    <location>
        <begin position="51"/>
        <end position="68"/>
    </location>
</feature>
<evidence type="ECO:0000313" key="11">
    <source>
        <dbReference type="Proteomes" id="UP000199758"/>
    </source>
</evidence>
<dbReference type="Proteomes" id="UP000199758">
    <property type="component" value="Unassembled WGS sequence"/>
</dbReference>
<evidence type="ECO:0000256" key="1">
    <source>
        <dbReference type="ARBA" id="ARBA00004141"/>
    </source>
</evidence>
<evidence type="ECO:0000256" key="7">
    <source>
        <dbReference type="ARBA" id="ARBA00023136"/>
    </source>
</evidence>
<keyword evidence="2 8" id="KW-0813">Transport</keyword>
<dbReference type="InterPro" id="IPR022837">
    <property type="entry name" value="MsrQ-like"/>
</dbReference>
<feature type="transmembrane region" description="Helical" evidence="8">
    <location>
        <begin position="153"/>
        <end position="170"/>
    </location>
</feature>
<evidence type="ECO:0000256" key="4">
    <source>
        <dbReference type="ARBA" id="ARBA00022692"/>
    </source>
</evidence>
<name>A0A1M5LAN7_9GAMM</name>
<dbReference type="PANTHER" id="PTHR36964">
    <property type="entry name" value="PROTEIN-METHIONINE-SULFOXIDE REDUCTASE HEME-BINDING SUBUNIT MSRQ"/>
    <property type="match status" value="1"/>
</dbReference>
<comment type="similarity">
    <text evidence="8">Belongs to the MsrQ family.</text>
</comment>
<dbReference type="InterPro" id="IPR013130">
    <property type="entry name" value="Fe3_Rdtase_TM_dom"/>
</dbReference>
<dbReference type="RefSeq" id="WP_072894365.1">
    <property type="nucleotide sequence ID" value="NZ_FQWZ01000002.1"/>
</dbReference>
<dbReference type="AlphaFoldDB" id="A0A1M5LAN7"/>
<comment type="caution">
    <text evidence="8">Lacks conserved residue(s) required for the propagation of feature annotation.</text>
</comment>
<evidence type="ECO:0000256" key="5">
    <source>
        <dbReference type="ARBA" id="ARBA00022989"/>
    </source>
</evidence>
<comment type="cofactor">
    <cofactor evidence="8">
        <name>heme b</name>
        <dbReference type="ChEBI" id="CHEBI:60344"/>
    </cofactor>
    <text evidence="8">Binds 1 heme b (iron(II)-protoporphyrin IX) group per subunit.</text>
</comment>
<dbReference type="Pfam" id="PF01794">
    <property type="entry name" value="Ferric_reduct"/>
    <property type="match status" value="1"/>
</dbReference>
<evidence type="ECO:0000313" key="10">
    <source>
        <dbReference type="EMBL" id="SHG62077.1"/>
    </source>
</evidence>
<evidence type="ECO:0000256" key="8">
    <source>
        <dbReference type="HAMAP-Rule" id="MF_01207"/>
    </source>
</evidence>
<keyword evidence="8" id="KW-1003">Cell membrane</keyword>
<dbReference type="GO" id="GO:0010181">
    <property type="term" value="F:FMN binding"/>
    <property type="evidence" value="ECO:0007669"/>
    <property type="project" value="UniProtKB-UniRule"/>
</dbReference>
<keyword evidence="4 8" id="KW-0812">Transmembrane</keyword>
<feature type="transmembrane region" description="Helical" evidence="8">
    <location>
        <begin position="80"/>
        <end position="97"/>
    </location>
</feature>
<dbReference type="GO" id="GO:0046872">
    <property type="term" value="F:metal ion binding"/>
    <property type="evidence" value="ECO:0007669"/>
    <property type="project" value="UniProtKB-KW"/>
</dbReference>
<keyword evidence="5 8" id="KW-1133">Transmembrane helix</keyword>
<keyword evidence="8" id="KW-0479">Metal-binding</keyword>
<dbReference type="EMBL" id="FQWZ01000002">
    <property type="protein sequence ID" value="SHG62077.1"/>
    <property type="molecule type" value="Genomic_DNA"/>
</dbReference>
<evidence type="ECO:0000256" key="2">
    <source>
        <dbReference type="ARBA" id="ARBA00022448"/>
    </source>
</evidence>
<proteinExistence type="inferred from homology"/>
<keyword evidence="11" id="KW-1185">Reference proteome</keyword>
<evidence type="ECO:0000256" key="6">
    <source>
        <dbReference type="ARBA" id="ARBA00023004"/>
    </source>
</evidence>
<dbReference type="GO" id="GO:0009055">
    <property type="term" value="F:electron transfer activity"/>
    <property type="evidence" value="ECO:0007669"/>
    <property type="project" value="UniProtKB-UniRule"/>
</dbReference>
<sequence>MRAAIVRPLTAWRAVAWLLGLLPAVLLARDIVSGDLGPNPVETLEHDTGLWALRLLLLGLAMTPLRRLTRRAEPIQVRRLIGLWGWFWVSVHLVIYLTFDLQWSPSELMDDLVKRTYITLGFAGWLLLLPLALTSTRGWQRRLKRRWVQLHKLVYPAVLLGGIHFFWLVKSDIREPLLYLAIWLGLMLARIQRPARPAL</sequence>
<protein>
    <recommendedName>
        <fullName evidence="8">Protein-methionine-sulfoxide reductase heme-binding subunit MsrQ</fullName>
    </recommendedName>
    <alternativeName>
        <fullName evidence="8">Flavocytochrome MsrQ</fullName>
    </alternativeName>
</protein>
<reference evidence="10 11" key="1">
    <citation type="submission" date="2016-11" db="EMBL/GenBank/DDBJ databases">
        <authorList>
            <person name="Jaros S."/>
            <person name="Januszkiewicz K."/>
            <person name="Wedrychowicz H."/>
        </authorList>
    </citation>
    <scope>NUCLEOTIDE SEQUENCE [LARGE SCALE GENOMIC DNA]</scope>
    <source>
        <strain evidence="10 11">CGMCC 1.7049</strain>
    </source>
</reference>
<feature type="transmembrane region" description="Helical" evidence="8">
    <location>
        <begin position="117"/>
        <end position="133"/>
    </location>
</feature>
<comment type="subunit">
    <text evidence="8">Heterodimer of a catalytic subunit (MsrP) and a heme-binding subunit (MsrQ).</text>
</comment>
<dbReference type="PANTHER" id="PTHR36964:SF1">
    <property type="entry name" value="PROTEIN-METHIONINE-SULFOXIDE REDUCTASE HEME-BINDING SUBUNIT MSRQ"/>
    <property type="match status" value="1"/>
</dbReference>
<feature type="domain" description="Ferric oxidoreductase" evidence="9">
    <location>
        <begin position="48"/>
        <end position="161"/>
    </location>
</feature>
<keyword evidence="8" id="KW-0285">Flavoprotein</keyword>
<dbReference type="GO" id="GO:0020037">
    <property type="term" value="F:heme binding"/>
    <property type="evidence" value="ECO:0007669"/>
    <property type="project" value="UniProtKB-UniRule"/>
</dbReference>
<keyword evidence="7 8" id="KW-0472">Membrane</keyword>
<keyword evidence="8" id="KW-0249">Electron transport</keyword>
<accession>A0A1M5LAN7</accession>
<dbReference type="GO" id="GO:0016679">
    <property type="term" value="F:oxidoreductase activity, acting on diphenols and related substances as donors"/>
    <property type="evidence" value="ECO:0007669"/>
    <property type="project" value="TreeGrafter"/>
</dbReference>
<evidence type="ECO:0000259" key="9">
    <source>
        <dbReference type="Pfam" id="PF01794"/>
    </source>
</evidence>
<keyword evidence="6 8" id="KW-0408">Iron</keyword>
<dbReference type="STRING" id="490188.SAMN04488068_0797"/>